<keyword evidence="2" id="KW-0812">Transmembrane</keyword>
<keyword evidence="4" id="KW-1185">Reference proteome</keyword>
<evidence type="ECO:0000256" key="2">
    <source>
        <dbReference type="SAM" id="Phobius"/>
    </source>
</evidence>
<reference evidence="3 4" key="1">
    <citation type="journal article" date="2023" name="Sci. Data">
        <title>Genome assembly of the Korean intertidal mud-creeper Batillaria attramentaria.</title>
        <authorList>
            <person name="Patra A.K."/>
            <person name="Ho P.T."/>
            <person name="Jun S."/>
            <person name="Lee S.J."/>
            <person name="Kim Y."/>
            <person name="Won Y.J."/>
        </authorList>
    </citation>
    <scope>NUCLEOTIDE SEQUENCE [LARGE SCALE GENOMIC DNA]</scope>
    <source>
        <strain evidence="3">Wonlab-2016</strain>
    </source>
</reference>
<protein>
    <submittedName>
        <fullName evidence="3">Uncharacterized protein</fullName>
    </submittedName>
</protein>
<evidence type="ECO:0000313" key="3">
    <source>
        <dbReference type="EMBL" id="KAK7507650.1"/>
    </source>
</evidence>
<dbReference type="AlphaFoldDB" id="A0ABD0M6S4"/>
<dbReference type="Pfam" id="PF00106">
    <property type="entry name" value="adh_short"/>
    <property type="match status" value="1"/>
</dbReference>
<dbReference type="SUPFAM" id="SSF51735">
    <property type="entry name" value="NAD(P)-binding Rossmann-fold domains"/>
    <property type="match status" value="1"/>
</dbReference>
<keyword evidence="2" id="KW-0472">Membrane</keyword>
<dbReference type="PANTHER" id="PTHR43313">
    <property type="entry name" value="SHORT-CHAIN DEHYDROGENASE/REDUCTASE FAMILY 9C"/>
    <property type="match status" value="1"/>
</dbReference>
<dbReference type="PRINTS" id="PR00081">
    <property type="entry name" value="GDHRDH"/>
</dbReference>
<dbReference type="PRINTS" id="PR00080">
    <property type="entry name" value="SDRFAMILY"/>
</dbReference>
<accession>A0ABD0M6S4</accession>
<dbReference type="EMBL" id="JACVVK020000004">
    <property type="protein sequence ID" value="KAK7507650.1"/>
    <property type="molecule type" value="Genomic_DNA"/>
</dbReference>
<dbReference type="Proteomes" id="UP001519460">
    <property type="component" value="Unassembled WGS sequence"/>
</dbReference>
<keyword evidence="2" id="KW-1133">Transmembrane helix</keyword>
<comment type="similarity">
    <text evidence="1">Belongs to the short-chain dehydrogenases/reductases (SDR) family.</text>
</comment>
<dbReference type="PANTHER" id="PTHR43313:SF36">
    <property type="entry name" value="D-BETA-HYDROXYBUTYRATE DEHYDROGENASE, MITOCHONDRIAL"/>
    <property type="match status" value="1"/>
</dbReference>
<organism evidence="3 4">
    <name type="scientific">Batillaria attramentaria</name>
    <dbReference type="NCBI Taxonomy" id="370345"/>
    <lineage>
        <taxon>Eukaryota</taxon>
        <taxon>Metazoa</taxon>
        <taxon>Spiralia</taxon>
        <taxon>Lophotrochozoa</taxon>
        <taxon>Mollusca</taxon>
        <taxon>Gastropoda</taxon>
        <taxon>Caenogastropoda</taxon>
        <taxon>Sorbeoconcha</taxon>
        <taxon>Cerithioidea</taxon>
        <taxon>Batillariidae</taxon>
        <taxon>Batillaria</taxon>
    </lineage>
</organism>
<proteinExistence type="inferred from homology"/>
<feature type="transmembrane region" description="Helical" evidence="2">
    <location>
        <begin position="32"/>
        <end position="53"/>
    </location>
</feature>
<gene>
    <name evidence="3" type="ORF">BaRGS_00001585</name>
</gene>
<name>A0ABD0M6S4_9CAEN</name>
<evidence type="ECO:0000313" key="4">
    <source>
        <dbReference type="Proteomes" id="UP001519460"/>
    </source>
</evidence>
<dbReference type="InterPro" id="IPR036291">
    <property type="entry name" value="NAD(P)-bd_dom_sf"/>
</dbReference>
<feature type="transmembrane region" description="Helical" evidence="2">
    <location>
        <begin position="7"/>
        <end position="26"/>
    </location>
</feature>
<dbReference type="InterPro" id="IPR002347">
    <property type="entry name" value="SDR_fam"/>
</dbReference>
<comment type="caution">
    <text evidence="3">The sequence shown here is derived from an EMBL/GenBank/DDBJ whole genome shotgun (WGS) entry which is preliminary data.</text>
</comment>
<dbReference type="Gene3D" id="3.40.50.720">
    <property type="entry name" value="NAD(P)-binding Rossmann-like Domain"/>
    <property type="match status" value="1"/>
</dbReference>
<sequence length="364" mass="39929">MEIKQFLGLQVFEFAYLMALAFLPFFVAQREVGLTIMMVAFVYIVFAVIKMALTRRIDPANKVVLVTGCDTGFGNALARRLNSLGFTVVAGCLDKSSEGAELLKSCSTGHLHVLQLDITEEDSVNSCVTFLREQFPGKGLWALVNNAGIMSLGDVEFTTVESYKKVADVNLFGMIRITKACLPLIRAEKGRVINMSGAAGRLSLPSMSAFSVSNFGIEAFSDALRLEMRKFGVKVVVVEPGNFYGSTGLQNRSALPGIQSEFDFMWENAPEQVKQVYGRGYIDSQYKAVAELTKTAPSSLAPVVDTVENAVMQIRIGSRYLIDGSNQVFDFPNVLLRLQPWLPQAVLDSLINRSYGQKAQVSSP</sequence>
<evidence type="ECO:0000256" key="1">
    <source>
        <dbReference type="RuleBase" id="RU000363"/>
    </source>
</evidence>